<keyword evidence="1" id="KW-0472">Membrane</keyword>
<accession>A0A8H7WJ74</accession>
<feature type="transmembrane region" description="Helical" evidence="1">
    <location>
        <begin position="99"/>
        <end position="125"/>
    </location>
</feature>
<reference evidence="2" key="1">
    <citation type="submission" date="2021-02" db="EMBL/GenBank/DDBJ databases">
        <title>Genome sequence Cadophora malorum strain M34.</title>
        <authorList>
            <person name="Stefanovic E."/>
            <person name="Vu D."/>
            <person name="Scully C."/>
            <person name="Dijksterhuis J."/>
            <person name="Roader J."/>
            <person name="Houbraken J."/>
        </authorList>
    </citation>
    <scope>NUCLEOTIDE SEQUENCE</scope>
    <source>
        <strain evidence="2">M34</strain>
    </source>
</reference>
<dbReference type="OrthoDB" id="3537340at2759"/>
<feature type="transmembrane region" description="Helical" evidence="1">
    <location>
        <begin position="169"/>
        <end position="189"/>
    </location>
</feature>
<comment type="caution">
    <text evidence="2">The sequence shown here is derived from an EMBL/GenBank/DDBJ whole genome shotgun (WGS) entry which is preliminary data.</text>
</comment>
<sequence>MDFDDDDVDDFGTMDSKVNTDNGNCYRYARFMHGLSHSQADMVFWFLFFFQIICLVVIVQLYDSVQDKYLDIENAEKESQDAKQIEEMKRGVRRLSQCCLAKTFCLFILLVFSTIMQVFAAHTILFCHKESLMHLYFPVWTVFAIGITFATLGCCVTQVYALKTMKLPPFGVALGTPVLVVSAVTHLVWNSITGHKKLNQEVEDGFQPALSRT</sequence>
<dbReference type="EMBL" id="JAFJYH010000008">
    <property type="protein sequence ID" value="KAG4425673.1"/>
    <property type="molecule type" value="Genomic_DNA"/>
</dbReference>
<keyword evidence="3" id="KW-1185">Reference proteome</keyword>
<name>A0A8H7WJ74_9HELO</name>
<evidence type="ECO:0000313" key="2">
    <source>
        <dbReference type="EMBL" id="KAG4425673.1"/>
    </source>
</evidence>
<keyword evidence="1" id="KW-0812">Transmembrane</keyword>
<organism evidence="2 3">
    <name type="scientific">Cadophora malorum</name>
    <dbReference type="NCBI Taxonomy" id="108018"/>
    <lineage>
        <taxon>Eukaryota</taxon>
        <taxon>Fungi</taxon>
        <taxon>Dikarya</taxon>
        <taxon>Ascomycota</taxon>
        <taxon>Pezizomycotina</taxon>
        <taxon>Leotiomycetes</taxon>
        <taxon>Helotiales</taxon>
        <taxon>Ploettnerulaceae</taxon>
        <taxon>Cadophora</taxon>
    </lineage>
</organism>
<proteinExistence type="predicted"/>
<gene>
    <name evidence="2" type="ORF">IFR04_001135</name>
</gene>
<protein>
    <submittedName>
        <fullName evidence="2">Uncharacterized protein</fullName>
    </submittedName>
</protein>
<feature type="transmembrane region" description="Helical" evidence="1">
    <location>
        <begin position="137"/>
        <end position="162"/>
    </location>
</feature>
<evidence type="ECO:0000256" key="1">
    <source>
        <dbReference type="SAM" id="Phobius"/>
    </source>
</evidence>
<dbReference type="Proteomes" id="UP000664132">
    <property type="component" value="Unassembled WGS sequence"/>
</dbReference>
<evidence type="ECO:0000313" key="3">
    <source>
        <dbReference type="Proteomes" id="UP000664132"/>
    </source>
</evidence>
<dbReference type="AlphaFoldDB" id="A0A8H7WJ74"/>
<feature type="transmembrane region" description="Helical" evidence="1">
    <location>
        <begin position="42"/>
        <end position="62"/>
    </location>
</feature>
<keyword evidence="1" id="KW-1133">Transmembrane helix</keyword>